<evidence type="ECO:0000313" key="2">
    <source>
        <dbReference type="Proteomes" id="UP000295662"/>
    </source>
</evidence>
<gene>
    <name evidence="1" type="ORF">EI77_03436</name>
</gene>
<dbReference type="OrthoDB" id="185355at2"/>
<dbReference type="Gene3D" id="2.160.20.160">
    <property type="match status" value="1"/>
</dbReference>
<comment type="caution">
    <text evidence="1">The sequence shown here is derived from an EMBL/GenBank/DDBJ whole genome shotgun (WGS) entry which is preliminary data.</text>
</comment>
<dbReference type="EMBL" id="SOCA01000007">
    <property type="protein sequence ID" value="TDU67234.1"/>
    <property type="molecule type" value="Genomic_DNA"/>
</dbReference>
<evidence type="ECO:0000313" key="1">
    <source>
        <dbReference type="EMBL" id="TDU67234.1"/>
    </source>
</evidence>
<organism evidence="1 2">
    <name type="scientific">Prosthecobacter fusiformis</name>
    <dbReference type="NCBI Taxonomy" id="48464"/>
    <lineage>
        <taxon>Bacteria</taxon>
        <taxon>Pseudomonadati</taxon>
        <taxon>Verrucomicrobiota</taxon>
        <taxon>Verrucomicrobiia</taxon>
        <taxon>Verrucomicrobiales</taxon>
        <taxon>Verrucomicrobiaceae</taxon>
        <taxon>Prosthecobacter</taxon>
    </lineage>
</organism>
<name>A0A4R7RP22_9BACT</name>
<accession>A0A4R7RP22</accession>
<dbReference type="RefSeq" id="WP_133796455.1">
    <property type="nucleotide sequence ID" value="NZ_SOCA01000007.1"/>
</dbReference>
<protein>
    <submittedName>
        <fullName evidence="1">Uncharacterized protein</fullName>
    </submittedName>
</protein>
<dbReference type="Proteomes" id="UP000295662">
    <property type="component" value="Unassembled WGS sequence"/>
</dbReference>
<sequence length="572" mass="59903">MKTVSPNLSVIESLEARLAPAGVVALTLSASGALTITGDVHANDFTITESGDLWTITSQTGTTDFKFNNGAEMSAITFDAPLSVKATLGDGDDVMVLDGVLIPKTLNVNTGNGNDIVDLTSTAIFSTATVAMGNGDDTFTGGGDLYFAKGFSVTLGAGANTFDVNADTLLSEGNISATAGGTILEDQAFILKAGVGEIFGSLTLRTTIGSSTEFEIGELLSDSLLVTKAMTLQSAAGSDDVTLRGDLMVGGVLSLKMGNGNNLIYTDELDQLSTKGLAYTGGTGLDDFRLEAREVIVDGSFTFSGSSGENYLDLLTTEYLGITKGLTYTGGVGQDSLVIGGPEVVVIGQVKMTGSNGFNYLGIDATWADLGSLAYSGGTGADLVEIGHLEGDSELVTVYGGMSLAMSSGDSEVHLLDTYIRGNLSITTKAALGYLDNIWLLDSDFDGSVSVNMSGTADSYVEVRDGIFNGNVTLRTGAGYDEVRFDTDIDSSSIYSEWNGYVRVYLGSGDDEFYAGGTPTQSTVGHVGNDFNYYVDVYGDAGYDTAYFMSTADYNNGFNYDDPWIFSIEDYA</sequence>
<proteinExistence type="predicted"/>
<keyword evidence="2" id="KW-1185">Reference proteome</keyword>
<dbReference type="AlphaFoldDB" id="A0A4R7RP22"/>
<reference evidence="1 2" key="1">
    <citation type="submission" date="2019-03" db="EMBL/GenBank/DDBJ databases">
        <title>Genomic Encyclopedia of Archaeal and Bacterial Type Strains, Phase II (KMG-II): from individual species to whole genera.</title>
        <authorList>
            <person name="Goeker M."/>
        </authorList>
    </citation>
    <scope>NUCLEOTIDE SEQUENCE [LARGE SCALE GENOMIC DNA]</scope>
    <source>
        <strain evidence="1 2">ATCC 25309</strain>
    </source>
</reference>